<comment type="caution">
    <text evidence="2">The sequence shown here is derived from an EMBL/GenBank/DDBJ whole genome shotgun (WGS) entry which is preliminary data.</text>
</comment>
<keyword evidence="3" id="KW-1185">Reference proteome</keyword>
<dbReference type="PROSITE" id="PS51257">
    <property type="entry name" value="PROKAR_LIPOPROTEIN"/>
    <property type="match status" value="1"/>
</dbReference>
<proteinExistence type="predicted"/>
<evidence type="ECO:0000313" key="2">
    <source>
        <dbReference type="EMBL" id="MBD1388156.1"/>
    </source>
</evidence>
<protein>
    <submittedName>
        <fullName evidence="2">Uncharacterized protein</fullName>
    </submittedName>
</protein>
<feature type="chain" id="PRO_5035152528" evidence="1">
    <location>
        <begin position="25"/>
        <end position="171"/>
    </location>
</feature>
<dbReference type="RefSeq" id="WP_191143262.1">
    <property type="nucleotide sequence ID" value="NZ_JACXAF010000001.1"/>
</dbReference>
<feature type="signal peptide" evidence="1">
    <location>
        <begin position="1"/>
        <end position="24"/>
    </location>
</feature>
<reference evidence="2" key="1">
    <citation type="submission" date="2020-09" db="EMBL/GenBank/DDBJ databases">
        <title>A novel bacterium of genus Neiella, isolated from South China Sea.</title>
        <authorList>
            <person name="Huang H."/>
            <person name="Mo K."/>
            <person name="Hu Y."/>
        </authorList>
    </citation>
    <scope>NUCLEOTIDE SEQUENCE</scope>
    <source>
        <strain evidence="2">HB171785</strain>
    </source>
</reference>
<dbReference type="EMBL" id="JACXAF010000001">
    <property type="protein sequence ID" value="MBD1388156.1"/>
    <property type="molecule type" value="Genomic_DNA"/>
</dbReference>
<dbReference type="Proteomes" id="UP000638014">
    <property type="component" value="Unassembled WGS sequence"/>
</dbReference>
<organism evidence="2 3">
    <name type="scientific">Neiella litorisoli</name>
    <dbReference type="NCBI Taxonomy" id="2771431"/>
    <lineage>
        <taxon>Bacteria</taxon>
        <taxon>Pseudomonadati</taxon>
        <taxon>Pseudomonadota</taxon>
        <taxon>Gammaproteobacteria</taxon>
        <taxon>Alteromonadales</taxon>
        <taxon>Echinimonadaceae</taxon>
        <taxon>Neiella</taxon>
    </lineage>
</organism>
<gene>
    <name evidence="2" type="ORF">IC617_01815</name>
</gene>
<accession>A0A8J6UES6</accession>
<name>A0A8J6UES6_9GAMM</name>
<sequence>MNKSLFISYTLALMALILPFSSHSASANYSVLSCETCNYDFQFETIAKSKVNGKVVVVNPRTAVMKAYFLLDEPGYGDWGVIATPIGLPSEMQEIKNLYISLKNAFEGHRSGLVDAKLNGVTDELRVYNYSTPLQTLSSASTNGCGAEGGQWNELIPDFPFVSACNSHDLC</sequence>
<dbReference type="AlphaFoldDB" id="A0A8J6UES6"/>
<evidence type="ECO:0000313" key="3">
    <source>
        <dbReference type="Proteomes" id="UP000638014"/>
    </source>
</evidence>
<evidence type="ECO:0000256" key="1">
    <source>
        <dbReference type="SAM" id="SignalP"/>
    </source>
</evidence>
<keyword evidence="1" id="KW-0732">Signal</keyword>